<evidence type="ECO:0000313" key="3">
    <source>
        <dbReference type="Proteomes" id="UP000283523"/>
    </source>
</evidence>
<protein>
    <submittedName>
        <fullName evidence="2">Uncharacterized protein</fullName>
    </submittedName>
</protein>
<dbReference type="RefSeq" id="WP_119669719.1">
    <property type="nucleotide sequence ID" value="NZ_QXED01000006.1"/>
</dbReference>
<sequence>MKKKTKEPTKRQPPGSEERAVKANFTVSRESESIDDEYQQRYRQLVTKVLELTLDSGFDAFILTVQEAQEPHRLSTAIGTNDPITAISMMNSTTNVMAQFMRHTGALPDINLTAPGGIS</sequence>
<name>A0A418M480_9BACT</name>
<dbReference type="EMBL" id="QXED01000006">
    <property type="protein sequence ID" value="RIV20551.1"/>
    <property type="molecule type" value="Genomic_DNA"/>
</dbReference>
<proteinExistence type="predicted"/>
<evidence type="ECO:0000256" key="1">
    <source>
        <dbReference type="SAM" id="MobiDB-lite"/>
    </source>
</evidence>
<accession>A0A418M480</accession>
<gene>
    <name evidence="2" type="ORF">DYU11_21130</name>
</gene>
<evidence type="ECO:0000313" key="2">
    <source>
        <dbReference type="EMBL" id="RIV20551.1"/>
    </source>
</evidence>
<dbReference type="AlphaFoldDB" id="A0A418M480"/>
<comment type="caution">
    <text evidence="2">The sequence shown here is derived from an EMBL/GenBank/DDBJ whole genome shotgun (WGS) entry which is preliminary data.</text>
</comment>
<feature type="region of interest" description="Disordered" evidence="1">
    <location>
        <begin position="1"/>
        <end position="20"/>
    </location>
</feature>
<reference evidence="2 3" key="1">
    <citation type="submission" date="2018-08" db="EMBL/GenBank/DDBJ databases">
        <title>Fibrisoma montanum sp. nov., isolated from Danxia mountain soil.</title>
        <authorList>
            <person name="Huang Y."/>
        </authorList>
    </citation>
    <scope>NUCLEOTIDE SEQUENCE [LARGE SCALE GENOMIC DNA]</scope>
    <source>
        <strain evidence="2 3">HYT19</strain>
    </source>
</reference>
<keyword evidence="3" id="KW-1185">Reference proteome</keyword>
<dbReference type="Proteomes" id="UP000283523">
    <property type="component" value="Unassembled WGS sequence"/>
</dbReference>
<organism evidence="2 3">
    <name type="scientific">Fibrisoma montanum</name>
    <dbReference type="NCBI Taxonomy" id="2305895"/>
    <lineage>
        <taxon>Bacteria</taxon>
        <taxon>Pseudomonadati</taxon>
        <taxon>Bacteroidota</taxon>
        <taxon>Cytophagia</taxon>
        <taxon>Cytophagales</taxon>
        <taxon>Spirosomataceae</taxon>
        <taxon>Fibrisoma</taxon>
    </lineage>
</organism>